<gene>
    <name evidence="1" type="ORF">COCON_G00129940</name>
</gene>
<evidence type="ECO:0000313" key="2">
    <source>
        <dbReference type="Proteomes" id="UP001152803"/>
    </source>
</evidence>
<name>A0A9Q1HX61_CONCO</name>
<protein>
    <submittedName>
        <fullName evidence="1">Uncharacterized protein</fullName>
    </submittedName>
</protein>
<dbReference type="GO" id="GO:0005576">
    <property type="term" value="C:extracellular region"/>
    <property type="evidence" value="ECO:0007669"/>
    <property type="project" value="InterPro"/>
</dbReference>
<dbReference type="OrthoDB" id="9889855at2759"/>
<proteinExistence type="predicted"/>
<organism evidence="1 2">
    <name type="scientific">Conger conger</name>
    <name type="common">Conger eel</name>
    <name type="synonym">Muraena conger</name>
    <dbReference type="NCBI Taxonomy" id="82655"/>
    <lineage>
        <taxon>Eukaryota</taxon>
        <taxon>Metazoa</taxon>
        <taxon>Chordata</taxon>
        <taxon>Craniata</taxon>
        <taxon>Vertebrata</taxon>
        <taxon>Euteleostomi</taxon>
        <taxon>Actinopterygii</taxon>
        <taxon>Neopterygii</taxon>
        <taxon>Teleostei</taxon>
        <taxon>Anguilliformes</taxon>
        <taxon>Congridae</taxon>
        <taxon>Conger</taxon>
    </lineage>
</organism>
<evidence type="ECO:0000313" key="1">
    <source>
        <dbReference type="EMBL" id="KAJ8267822.1"/>
    </source>
</evidence>
<dbReference type="Proteomes" id="UP001152803">
    <property type="component" value="Unassembled WGS sequence"/>
</dbReference>
<accession>A0A9Q1HX61</accession>
<comment type="caution">
    <text evidence="1">The sequence shown here is derived from an EMBL/GenBank/DDBJ whole genome shotgun (WGS) entry which is preliminary data.</text>
</comment>
<sequence length="232" mass="26454">MFGEIFASFATIVFVCFGQCMRRFKVLGLGLALWLSFSFLCGSHPSAPLKHRDGVHRGQYTVGSTPGTLSPGCSFCSYSIKTSKVNSQSRGPRRLCLSFFFFWQSCLFWTRTEESEEEAMDFLGNLRGLWMLVLLLFCMPSDGFQFPPVKPSEDNLKGICDSKTMISPPQSDQGSKLFNQEITLIFLESQYRRCCMKYEDQEDTLECLLEKWDTAFIIPRDRSLKNSPLLNS</sequence>
<dbReference type="EMBL" id="JAFJMO010000009">
    <property type="protein sequence ID" value="KAJ8267822.1"/>
    <property type="molecule type" value="Genomic_DNA"/>
</dbReference>
<dbReference type="GO" id="GO:0007165">
    <property type="term" value="P:signal transduction"/>
    <property type="evidence" value="ECO:0007669"/>
    <property type="project" value="InterPro"/>
</dbReference>
<dbReference type="Pfam" id="PF05782">
    <property type="entry name" value="ECM1"/>
    <property type="match status" value="1"/>
</dbReference>
<dbReference type="InterPro" id="IPR008605">
    <property type="entry name" value="ECM1"/>
</dbReference>
<reference evidence="1" key="1">
    <citation type="journal article" date="2023" name="Science">
        <title>Genome structures resolve the early diversification of teleost fishes.</title>
        <authorList>
            <person name="Parey E."/>
            <person name="Louis A."/>
            <person name="Montfort J."/>
            <person name="Bouchez O."/>
            <person name="Roques C."/>
            <person name="Iampietro C."/>
            <person name="Lluch J."/>
            <person name="Castinel A."/>
            <person name="Donnadieu C."/>
            <person name="Desvignes T."/>
            <person name="Floi Bucao C."/>
            <person name="Jouanno E."/>
            <person name="Wen M."/>
            <person name="Mejri S."/>
            <person name="Dirks R."/>
            <person name="Jansen H."/>
            <person name="Henkel C."/>
            <person name="Chen W.J."/>
            <person name="Zahm M."/>
            <person name="Cabau C."/>
            <person name="Klopp C."/>
            <person name="Thompson A.W."/>
            <person name="Robinson-Rechavi M."/>
            <person name="Braasch I."/>
            <person name="Lecointre G."/>
            <person name="Bobe J."/>
            <person name="Postlethwait J.H."/>
            <person name="Berthelot C."/>
            <person name="Roest Crollius H."/>
            <person name="Guiguen Y."/>
        </authorList>
    </citation>
    <scope>NUCLEOTIDE SEQUENCE</scope>
    <source>
        <strain evidence="1">Concon-B</strain>
    </source>
</reference>
<keyword evidence="2" id="KW-1185">Reference proteome</keyword>
<dbReference type="AlphaFoldDB" id="A0A9Q1HX61"/>